<dbReference type="Pfam" id="PF07992">
    <property type="entry name" value="Pyr_redox_2"/>
    <property type="match status" value="1"/>
</dbReference>
<dbReference type="PRINTS" id="PR00469">
    <property type="entry name" value="PNDRDTASEII"/>
</dbReference>
<dbReference type="SUPFAM" id="SSF54862">
    <property type="entry name" value="4Fe-4S ferredoxins"/>
    <property type="match status" value="1"/>
</dbReference>
<dbReference type="InterPro" id="IPR028261">
    <property type="entry name" value="DPD_II"/>
</dbReference>
<dbReference type="PRINTS" id="PR00368">
    <property type="entry name" value="FADPNR"/>
</dbReference>
<dbReference type="SUPFAM" id="SSF46548">
    <property type="entry name" value="alpha-helical ferredoxin"/>
    <property type="match status" value="1"/>
</dbReference>
<dbReference type="PROSITE" id="PS00198">
    <property type="entry name" value="4FE4S_FER_1"/>
    <property type="match status" value="1"/>
</dbReference>
<reference evidence="5 6" key="1">
    <citation type="submission" date="2024-09" db="EMBL/GenBank/DDBJ databases">
        <title>Laminarin stimulates single cell rates of sulfate reduction while oxygen inhibits transcriptomic activity in coastal marine sediment.</title>
        <authorList>
            <person name="Lindsay M."/>
            <person name="Orcutt B."/>
            <person name="Emerson D."/>
            <person name="Stepanauskas R."/>
            <person name="D'Angelo T."/>
        </authorList>
    </citation>
    <scope>NUCLEOTIDE SEQUENCE [LARGE SCALE GENOMIC DNA]</scope>
    <source>
        <strain evidence="5">SAG AM-311-K15</strain>
    </source>
</reference>
<dbReference type="Pfam" id="PF14691">
    <property type="entry name" value="Fer4_20"/>
    <property type="match status" value="1"/>
</dbReference>
<comment type="caution">
    <text evidence="5">The sequence shown here is derived from an EMBL/GenBank/DDBJ whole genome shotgun (WGS) entry which is preliminary data.</text>
</comment>
<name>A0ABV6YV49_UNCC1</name>
<dbReference type="SUPFAM" id="SSF51971">
    <property type="entry name" value="Nucleotide-binding domain"/>
    <property type="match status" value="1"/>
</dbReference>
<dbReference type="InterPro" id="IPR023753">
    <property type="entry name" value="FAD/NAD-binding_dom"/>
</dbReference>
<sequence>MASRKVITVWRGKANLYPAISTYTTRLDLTGSWRYMKPSYRNLTAPCDHGCPAGNDVRGYIEYALKEKYDEAFKLILETSPFPSVCGRVCYHPCETECNRGSFDEPIAIHSLERFIGDRAKNYELPKPEVKVDKKVAVIGSGPAGLSCAYHLARKGYAVTVYESKAHPGGMLYYGIPAYRLPKDVLAWEIARIEQMGVKLILNTNVDNEAFREIKKYFDAVFIGLGAWGEQKMSVEGEDLAGVTAGLQLLNNINAGEQVRVFPKIMVVGGGNTAIDVARSVKRMGSHPLILYRRTEKEMPAHPDEIAEARHEGIDIHFLAAPKRIIGEAGNVVAVECQQMKLGPPDSSGRRRPVPIEGDTFTLEMDQVITAIGERPVLDSIGDMVKLKWNRIDRDKDGQTSLKGIYCGGDVAVNTAGTVTNAIGEGRRAAFAIEAYLFDQPSSFPANHPPVVNYDMLNVDYFSPAPRVMPPHLALSDRSDYREVVHALDQDAVVKEAERCFSCGVCNYCLNCITYCPDSSISMINECLEIDYKYCKGCGICVTECPRNAMCLEEER</sequence>
<gene>
    <name evidence="5" type="ORF">ACFL27_07655</name>
</gene>
<feature type="domain" description="4Fe-4S ferredoxin-type" evidence="4">
    <location>
        <begin position="526"/>
        <end position="555"/>
    </location>
</feature>
<accession>A0ABV6YV49</accession>
<dbReference type="Proteomes" id="UP001594351">
    <property type="component" value="Unassembled WGS sequence"/>
</dbReference>
<evidence type="ECO:0000313" key="5">
    <source>
        <dbReference type="EMBL" id="MFC1850050.1"/>
    </source>
</evidence>
<dbReference type="EMBL" id="JBHPBY010000073">
    <property type="protein sequence ID" value="MFC1850050.1"/>
    <property type="molecule type" value="Genomic_DNA"/>
</dbReference>
<dbReference type="InterPro" id="IPR036188">
    <property type="entry name" value="FAD/NAD-bd_sf"/>
</dbReference>
<keyword evidence="6" id="KW-1185">Reference proteome</keyword>
<organism evidence="5 6">
    <name type="scientific">candidate division CSSED10-310 bacterium</name>
    <dbReference type="NCBI Taxonomy" id="2855610"/>
    <lineage>
        <taxon>Bacteria</taxon>
        <taxon>Bacteria division CSSED10-310</taxon>
    </lineage>
</organism>
<keyword evidence="1" id="KW-0479">Metal-binding</keyword>
<dbReference type="Pfam" id="PF00037">
    <property type="entry name" value="Fer4"/>
    <property type="match status" value="1"/>
</dbReference>
<proteinExistence type="predicted"/>
<evidence type="ECO:0000256" key="1">
    <source>
        <dbReference type="ARBA" id="ARBA00022723"/>
    </source>
</evidence>
<evidence type="ECO:0000313" key="6">
    <source>
        <dbReference type="Proteomes" id="UP001594351"/>
    </source>
</evidence>
<evidence type="ECO:0000259" key="4">
    <source>
        <dbReference type="PROSITE" id="PS51379"/>
    </source>
</evidence>
<keyword evidence="3" id="KW-0411">Iron-sulfur</keyword>
<dbReference type="InterPro" id="IPR009051">
    <property type="entry name" value="Helical_ferredxn"/>
</dbReference>
<dbReference type="Gene3D" id="3.30.70.20">
    <property type="match status" value="1"/>
</dbReference>
<dbReference type="InterPro" id="IPR017900">
    <property type="entry name" value="4Fe4S_Fe_S_CS"/>
</dbReference>
<protein>
    <submittedName>
        <fullName evidence="5">NAD(P)-binding protein</fullName>
    </submittedName>
</protein>
<dbReference type="Gene3D" id="1.10.1060.10">
    <property type="entry name" value="Alpha-helical ferredoxin"/>
    <property type="match status" value="1"/>
</dbReference>
<dbReference type="InterPro" id="IPR017896">
    <property type="entry name" value="4Fe4S_Fe-S-bd"/>
</dbReference>
<dbReference type="PROSITE" id="PS51379">
    <property type="entry name" value="4FE4S_FER_2"/>
    <property type="match status" value="1"/>
</dbReference>
<keyword evidence="2" id="KW-0408">Iron</keyword>
<dbReference type="PANTHER" id="PTHR42783:SF3">
    <property type="entry name" value="GLUTAMATE SYNTHASE [NADPH] SMALL CHAIN-RELATED"/>
    <property type="match status" value="1"/>
</dbReference>
<dbReference type="PANTHER" id="PTHR42783">
    <property type="entry name" value="GLUTAMATE SYNTHASE [NADPH] SMALL CHAIN"/>
    <property type="match status" value="1"/>
</dbReference>
<evidence type="ECO:0000256" key="2">
    <source>
        <dbReference type="ARBA" id="ARBA00023004"/>
    </source>
</evidence>
<dbReference type="Gene3D" id="3.50.50.60">
    <property type="entry name" value="FAD/NAD(P)-binding domain"/>
    <property type="match status" value="3"/>
</dbReference>
<dbReference type="NCBIfam" id="NF009410">
    <property type="entry name" value="PRK12771.1"/>
    <property type="match status" value="1"/>
</dbReference>
<evidence type="ECO:0000256" key="3">
    <source>
        <dbReference type="ARBA" id="ARBA00023014"/>
    </source>
</evidence>